<name>K9XZK1_STAC7</name>
<keyword evidence="3" id="KW-1185">Reference proteome</keyword>
<sequence>MNQSPNNFNFDDHGLNFSDLEGKAAKELQEIENLSPESRERLSIHKKQLERLIIYLAGFGFGVGLLLAIVLTIVLNKLGLTKKPNQLPPPESEKLEQIKYHPNQSFQELNFL</sequence>
<accession>K9XZK1</accession>
<dbReference type="RefSeq" id="WP_015194734.1">
    <property type="nucleotide sequence ID" value="NC_019748.1"/>
</dbReference>
<dbReference type="OrthoDB" id="9959773at2"/>
<dbReference type="eggNOG" id="ENOG5030MS1">
    <property type="taxonomic scope" value="Bacteria"/>
</dbReference>
<reference evidence="3" key="1">
    <citation type="journal article" date="2013" name="Proc. Natl. Acad. Sci. U.S.A.">
        <title>Improving the coverage of the cyanobacterial phylum using diversity-driven genome sequencing.</title>
        <authorList>
            <person name="Shih P.M."/>
            <person name="Wu D."/>
            <person name="Latifi A."/>
            <person name="Axen S.D."/>
            <person name="Fewer D.P."/>
            <person name="Talla E."/>
            <person name="Calteau A."/>
            <person name="Cai F."/>
            <person name="Tandeau de Marsac N."/>
            <person name="Rippka R."/>
            <person name="Herdman M."/>
            <person name="Sivonen K."/>
            <person name="Coursin T."/>
            <person name="Laurent T."/>
            <person name="Goodwin L."/>
            <person name="Nolan M."/>
            <person name="Davenport K.W."/>
            <person name="Han C.S."/>
            <person name="Rubin E.M."/>
            <person name="Eisen J.A."/>
            <person name="Woyke T."/>
            <person name="Gugger M."/>
            <person name="Kerfeld C.A."/>
        </authorList>
    </citation>
    <scope>NUCLEOTIDE SEQUENCE [LARGE SCALE GENOMIC DNA]</scope>
    <source>
        <strain evidence="3">ATCC 29371 / PCC 7437</strain>
    </source>
</reference>
<dbReference type="HOGENOM" id="CLU_2144284_0_0_3"/>
<dbReference type="EMBL" id="CP003653">
    <property type="protein sequence ID" value="AFZ37072.1"/>
    <property type="molecule type" value="Genomic_DNA"/>
</dbReference>
<dbReference type="KEGG" id="scs:Sta7437_3574"/>
<evidence type="ECO:0000256" key="1">
    <source>
        <dbReference type="SAM" id="Phobius"/>
    </source>
</evidence>
<keyword evidence="1" id="KW-0812">Transmembrane</keyword>
<gene>
    <name evidence="2" type="ordered locus">Sta7437_3574</name>
</gene>
<keyword evidence="1" id="KW-0472">Membrane</keyword>
<protein>
    <submittedName>
        <fullName evidence="2">Uncharacterized protein</fullName>
    </submittedName>
</protein>
<evidence type="ECO:0000313" key="2">
    <source>
        <dbReference type="EMBL" id="AFZ37072.1"/>
    </source>
</evidence>
<dbReference type="Proteomes" id="UP000010473">
    <property type="component" value="Chromosome"/>
</dbReference>
<dbReference type="STRING" id="111780.Sta7437_3574"/>
<feature type="transmembrane region" description="Helical" evidence="1">
    <location>
        <begin position="52"/>
        <end position="75"/>
    </location>
</feature>
<keyword evidence="1" id="KW-1133">Transmembrane helix</keyword>
<dbReference type="AlphaFoldDB" id="K9XZK1"/>
<proteinExistence type="predicted"/>
<evidence type="ECO:0000313" key="3">
    <source>
        <dbReference type="Proteomes" id="UP000010473"/>
    </source>
</evidence>
<organism evidence="2 3">
    <name type="scientific">Stanieria cyanosphaera (strain ATCC 29371 / PCC 7437)</name>
    <dbReference type="NCBI Taxonomy" id="111780"/>
    <lineage>
        <taxon>Bacteria</taxon>
        <taxon>Bacillati</taxon>
        <taxon>Cyanobacteriota</taxon>
        <taxon>Cyanophyceae</taxon>
        <taxon>Pleurocapsales</taxon>
        <taxon>Dermocarpellaceae</taxon>
        <taxon>Stanieria</taxon>
    </lineage>
</organism>